<dbReference type="Gene3D" id="3.80.10.10">
    <property type="entry name" value="Ribonuclease Inhibitor"/>
    <property type="match status" value="1"/>
</dbReference>
<dbReference type="InterPro" id="IPR053139">
    <property type="entry name" value="Surface_bspA-like"/>
</dbReference>
<proteinExistence type="predicted"/>
<dbReference type="InterPro" id="IPR032675">
    <property type="entry name" value="LRR_dom_sf"/>
</dbReference>
<evidence type="ECO:0000313" key="1">
    <source>
        <dbReference type="EMBL" id="CAJ1960016.1"/>
    </source>
</evidence>
<name>A0AAD2G207_9STRA</name>
<dbReference type="Pfam" id="PF13306">
    <property type="entry name" value="LRR_5"/>
    <property type="match status" value="1"/>
</dbReference>
<dbReference type="PANTHER" id="PTHR45661:SF3">
    <property type="entry name" value="IG-LIKE DOMAIN-CONTAINING PROTEIN"/>
    <property type="match status" value="1"/>
</dbReference>
<dbReference type="Proteomes" id="UP001295423">
    <property type="component" value="Unassembled WGS sequence"/>
</dbReference>
<dbReference type="EMBL" id="CAKOGP040002036">
    <property type="protein sequence ID" value="CAJ1960016.1"/>
    <property type="molecule type" value="Genomic_DNA"/>
</dbReference>
<organism evidence="1 2">
    <name type="scientific">Cylindrotheca closterium</name>
    <dbReference type="NCBI Taxonomy" id="2856"/>
    <lineage>
        <taxon>Eukaryota</taxon>
        <taxon>Sar</taxon>
        <taxon>Stramenopiles</taxon>
        <taxon>Ochrophyta</taxon>
        <taxon>Bacillariophyta</taxon>
        <taxon>Bacillariophyceae</taxon>
        <taxon>Bacillariophycidae</taxon>
        <taxon>Bacillariales</taxon>
        <taxon>Bacillariaceae</taxon>
        <taxon>Cylindrotheca</taxon>
    </lineage>
</organism>
<accession>A0AAD2G207</accession>
<dbReference type="PANTHER" id="PTHR45661">
    <property type="entry name" value="SURFACE ANTIGEN"/>
    <property type="match status" value="1"/>
</dbReference>
<evidence type="ECO:0000313" key="2">
    <source>
        <dbReference type="Proteomes" id="UP001295423"/>
    </source>
</evidence>
<dbReference type="InterPro" id="IPR026906">
    <property type="entry name" value="LRR_5"/>
</dbReference>
<reference evidence="1" key="1">
    <citation type="submission" date="2023-08" db="EMBL/GenBank/DDBJ databases">
        <authorList>
            <person name="Audoor S."/>
            <person name="Bilcke G."/>
        </authorList>
    </citation>
    <scope>NUCLEOTIDE SEQUENCE</scope>
</reference>
<comment type="caution">
    <text evidence="1">The sequence shown here is derived from an EMBL/GenBank/DDBJ whole genome shotgun (WGS) entry which is preliminary data.</text>
</comment>
<protein>
    <submittedName>
        <fullName evidence="1">Uncharacterized protein</fullName>
    </submittedName>
</protein>
<dbReference type="AlphaFoldDB" id="A0AAD2G207"/>
<sequence length="366" mass="41340">MEPGLKTIGVYAFCECFSLSRVSIPPTVVSIGGNAFESCRSIHDVVFVVGSLRSIGELAFAYSSRIQSVWIPPSVRYVGDEAFYDNEWLISVEIPRDSRTTFGWNVFSRSCQLANIALPPSTTQDELLDQCTVLNDAYGSANVMQGIKSRFRGYPVHEACYYAASVESDEMLVRALLIQDENNTYLENLIDPLGMTPFHVLMSTSKKRPDLLKLLLDYYPSNVLGLTCPSDDTALYYLTQNWTTDASIMLRMALQKWMVQDMASWGLPQWRSNMHELVESVFNVPRKMELHAALFGTLSKACDQMECYELMETTSLLELWLWKMKMQSTRNGVKRMAVDRASSRARCGATFIIPTVVDHLLGPDQH</sequence>
<keyword evidence="2" id="KW-1185">Reference proteome</keyword>
<gene>
    <name evidence="1" type="ORF">CYCCA115_LOCUS18433</name>
</gene>